<evidence type="ECO:0000256" key="1">
    <source>
        <dbReference type="ARBA" id="ARBA00023015"/>
    </source>
</evidence>
<feature type="domain" description="HTH tetR-type" evidence="5">
    <location>
        <begin position="8"/>
        <end position="68"/>
    </location>
</feature>
<proteinExistence type="predicted"/>
<dbReference type="InterPro" id="IPR036271">
    <property type="entry name" value="Tet_transcr_reg_TetR-rel_C_sf"/>
</dbReference>
<keyword evidence="2 4" id="KW-0238">DNA-binding</keyword>
<protein>
    <submittedName>
        <fullName evidence="6">TetR family transcriptional regulator</fullName>
    </submittedName>
</protein>
<dbReference type="Pfam" id="PF13305">
    <property type="entry name" value="TetR_C_33"/>
    <property type="match status" value="1"/>
</dbReference>
<dbReference type="AlphaFoldDB" id="A0A2T0Q5K0"/>
<reference evidence="6 7" key="1">
    <citation type="submission" date="2018-03" db="EMBL/GenBank/DDBJ databases">
        <title>Genomic Encyclopedia of Archaeal and Bacterial Type Strains, Phase II (KMG-II): from individual species to whole genera.</title>
        <authorList>
            <person name="Goeker M."/>
        </authorList>
    </citation>
    <scope>NUCLEOTIDE SEQUENCE [LARGE SCALE GENOMIC DNA]</scope>
    <source>
        <strain evidence="6 7">DSM 45601</strain>
    </source>
</reference>
<dbReference type="Gene3D" id="1.10.357.10">
    <property type="entry name" value="Tetracycline Repressor, domain 2"/>
    <property type="match status" value="1"/>
</dbReference>
<dbReference type="OrthoDB" id="4709966at2"/>
<dbReference type="EMBL" id="PVZC01000004">
    <property type="protein sequence ID" value="PRX99098.1"/>
    <property type="molecule type" value="Genomic_DNA"/>
</dbReference>
<accession>A0A2T0Q5K0</accession>
<comment type="caution">
    <text evidence="6">The sequence shown here is derived from an EMBL/GenBank/DDBJ whole genome shotgun (WGS) entry which is preliminary data.</text>
</comment>
<organism evidence="6 7">
    <name type="scientific">Allonocardiopsis opalescens</name>
    <dbReference type="NCBI Taxonomy" id="1144618"/>
    <lineage>
        <taxon>Bacteria</taxon>
        <taxon>Bacillati</taxon>
        <taxon>Actinomycetota</taxon>
        <taxon>Actinomycetes</taxon>
        <taxon>Streptosporangiales</taxon>
        <taxon>Allonocardiopsis</taxon>
    </lineage>
</organism>
<dbReference type="PRINTS" id="PR00455">
    <property type="entry name" value="HTHTETR"/>
</dbReference>
<dbReference type="InterPro" id="IPR050109">
    <property type="entry name" value="HTH-type_TetR-like_transc_reg"/>
</dbReference>
<feature type="DNA-binding region" description="H-T-H motif" evidence="4">
    <location>
        <begin position="31"/>
        <end position="50"/>
    </location>
</feature>
<dbReference type="RefSeq" id="WP_106246860.1">
    <property type="nucleotide sequence ID" value="NZ_PVZC01000004.1"/>
</dbReference>
<evidence type="ECO:0000256" key="3">
    <source>
        <dbReference type="ARBA" id="ARBA00023163"/>
    </source>
</evidence>
<keyword evidence="1" id="KW-0805">Transcription regulation</keyword>
<dbReference type="SUPFAM" id="SSF48498">
    <property type="entry name" value="Tetracyclin repressor-like, C-terminal domain"/>
    <property type="match status" value="1"/>
</dbReference>
<evidence type="ECO:0000256" key="2">
    <source>
        <dbReference type="ARBA" id="ARBA00023125"/>
    </source>
</evidence>
<evidence type="ECO:0000259" key="5">
    <source>
        <dbReference type="PROSITE" id="PS50977"/>
    </source>
</evidence>
<dbReference type="PANTHER" id="PTHR30055">
    <property type="entry name" value="HTH-TYPE TRANSCRIPTIONAL REGULATOR RUTR"/>
    <property type="match status" value="1"/>
</dbReference>
<dbReference type="Proteomes" id="UP000237846">
    <property type="component" value="Unassembled WGS sequence"/>
</dbReference>
<dbReference type="GO" id="GO:0003700">
    <property type="term" value="F:DNA-binding transcription factor activity"/>
    <property type="evidence" value="ECO:0007669"/>
    <property type="project" value="TreeGrafter"/>
</dbReference>
<evidence type="ECO:0000313" key="6">
    <source>
        <dbReference type="EMBL" id="PRX99098.1"/>
    </source>
</evidence>
<gene>
    <name evidence="6" type="ORF">CLV72_104678</name>
</gene>
<name>A0A2T0Q5K0_9ACTN</name>
<sequence length="216" mass="23347">MSPRPADPAVRSELVDTAARLLAEEGRKGFTVRRLAAEVGVSTMAVYTHFGSMEEVRQAVRREGFARLGERLDAVRPTDDPVADLAASGVAYITTGLDHPQLYREMFPDRPIGQRATGLDGGAGAAAGGDEAFGRLVGGVRRCVDAGRFEDVGELGARGWAVQLWTMWHGMVSLAVAGLMPVEHVSLHYTDMSWRLFVGYGDDRVSARASLQEALF</sequence>
<evidence type="ECO:0000256" key="4">
    <source>
        <dbReference type="PROSITE-ProRule" id="PRU00335"/>
    </source>
</evidence>
<dbReference type="GO" id="GO:0000976">
    <property type="term" value="F:transcription cis-regulatory region binding"/>
    <property type="evidence" value="ECO:0007669"/>
    <property type="project" value="TreeGrafter"/>
</dbReference>
<evidence type="ECO:0000313" key="7">
    <source>
        <dbReference type="Proteomes" id="UP000237846"/>
    </source>
</evidence>
<keyword evidence="3" id="KW-0804">Transcription</keyword>
<dbReference type="PROSITE" id="PS50977">
    <property type="entry name" value="HTH_TETR_2"/>
    <property type="match status" value="1"/>
</dbReference>
<keyword evidence="7" id="KW-1185">Reference proteome</keyword>
<dbReference type="Pfam" id="PF00440">
    <property type="entry name" value="TetR_N"/>
    <property type="match status" value="1"/>
</dbReference>
<dbReference type="SUPFAM" id="SSF46689">
    <property type="entry name" value="Homeodomain-like"/>
    <property type="match status" value="1"/>
</dbReference>
<dbReference type="PANTHER" id="PTHR30055:SF209">
    <property type="entry name" value="POSSIBLE TRANSCRIPTIONAL REGULATORY PROTEIN (PROBABLY TETR-FAMILY)"/>
    <property type="match status" value="1"/>
</dbReference>
<dbReference type="InterPro" id="IPR001647">
    <property type="entry name" value="HTH_TetR"/>
</dbReference>
<dbReference type="InterPro" id="IPR009057">
    <property type="entry name" value="Homeodomain-like_sf"/>
</dbReference>
<dbReference type="InterPro" id="IPR025996">
    <property type="entry name" value="MT1864/Rv1816-like_C"/>
</dbReference>